<dbReference type="KEGG" id="ave:Arcve_0247"/>
<protein>
    <submittedName>
        <fullName evidence="6">ABC-type transporter, integral membrane subunit</fullName>
    </submittedName>
</protein>
<sequence length="222" mass="24348">MLKMLQETERILSPEGLRVGDARIAIACTLALTLALYISSFRIEVSLLIIAIACMYAGLRALRAVIVASPFLAFFALSSFLLRGDATHAATTTFGFASLVALGSVLAAIPPAELSCALVYFRVPYRFAFLISLAVRMFRVYVRDLKQAMEAMKLSGERKITIYAKLLKTMASIAVLRSVAIAETLYSRGFSGKAECFSRRLSRSDCLVLLFAIVVLTYACLY</sequence>
<evidence type="ECO:0000256" key="5">
    <source>
        <dbReference type="SAM" id="Phobius"/>
    </source>
</evidence>
<dbReference type="AlphaFoldDB" id="F2KNQ6"/>
<reference evidence="6 7" key="1">
    <citation type="submission" date="2011-03" db="EMBL/GenBank/DDBJ databases">
        <title>The complete genome of Archaeoglobus veneficus SNP6.</title>
        <authorList>
            <consortium name="US DOE Joint Genome Institute (JGI-PGF)"/>
            <person name="Lucas S."/>
            <person name="Copeland A."/>
            <person name="Lapidus A."/>
            <person name="Bruce D."/>
            <person name="Goodwin L."/>
            <person name="Pitluck S."/>
            <person name="Kyrpides N."/>
            <person name="Mavromatis K."/>
            <person name="Pagani I."/>
            <person name="Ivanova N."/>
            <person name="Mikhailova N."/>
            <person name="Lu M."/>
            <person name="Detter J.C."/>
            <person name="Tapia R."/>
            <person name="Han C."/>
            <person name="Land M."/>
            <person name="Hauser L."/>
            <person name="Markowitz V."/>
            <person name="Cheng J.-F."/>
            <person name="Hugenholtz P."/>
            <person name="Woyke T."/>
            <person name="Wu D."/>
            <person name="Spring S."/>
            <person name="Brambilla E."/>
            <person name="Klenk H.-P."/>
            <person name="Eisen J.A."/>
        </authorList>
    </citation>
    <scope>NUCLEOTIDE SEQUENCE [LARGE SCALE GENOMIC DNA]</scope>
    <source>
        <strain>SNP6</strain>
    </source>
</reference>
<feature type="transmembrane region" description="Helical" evidence="5">
    <location>
        <begin position="45"/>
        <end position="77"/>
    </location>
</feature>
<dbReference type="CDD" id="cd16914">
    <property type="entry name" value="EcfT"/>
    <property type="match status" value="1"/>
</dbReference>
<dbReference type="eggNOG" id="arCOG02250">
    <property type="taxonomic scope" value="Archaea"/>
</dbReference>
<evidence type="ECO:0000256" key="2">
    <source>
        <dbReference type="ARBA" id="ARBA00022692"/>
    </source>
</evidence>
<gene>
    <name evidence="6" type="ordered locus">Arcve_0247</name>
</gene>
<dbReference type="InterPro" id="IPR003339">
    <property type="entry name" value="ABC/ECF_trnsptr_transmembrane"/>
</dbReference>
<comment type="subcellular location">
    <subcellularLocation>
        <location evidence="1">Membrane</location>
        <topology evidence="1">Multi-pass membrane protein</topology>
    </subcellularLocation>
</comment>
<evidence type="ECO:0000313" key="7">
    <source>
        <dbReference type="Proteomes" id="UP000008136"/>
    </source>
</evidence>
<organism evidence="6 7">
    <name type="scientific">Archaeoglobus veneficus (strain DSM 11195 / SNP6)</name>
    <dbReference type="NCBI Taxonomy" id="693661"/>
    <lineage>
        <taxon>Archaea</taxon>
        <taxon>Methanobacteriati</taxon>
        <taxon>Methanobacteriota</taxon>
        <taxon>Archaeoglobi</taxon>
        <taxon>Archaeoglobales</taxon>
        <taxon>Archaeoglobaceae</taxon>
        <taxon>Archaeoglobus</taxon>
    </lineage>
</organism>
<accession>F2KNQ6</accession>
<dbReference type="STRING" id="693661.Arcve_0247"/>
<dbReference type="Proteomes" id="UP000008136">
    <property type="component" value="Chromosome"/>
</dbReference>
<evidence type="ECO:0000256" key="1">
    <source>
        <dbReference type="ARBA" id="ARBA00004141"/>
    </source>
</evidence>
<name>F2KNQ6_ARCVS</name>
<dbReference type="HOGENOM" id="CLU_1286315_0_0_2"/>
<evidence type="ECO:0000313" key="6">
    <source>
        <dbReference type="EMBL" id="AEA46284.1"/>
    </source>
</evidence>
<feature type="transmembrane region" description="Helical" evidence="5">
    <location>
        <begin position="21"/>
        <end position="39"/>
    </location>
</feature>
<feature type="transmembrane region" description="Helical" evidence="5">
    <location>
        <begin position="201"/>
        <end position="221"/>
    </location>
</feature>
<keyword evidence="4 5" id="KW-0472">Membrane</keyword>
<proteinExistence type="predicted"/>
<dbReference type="GO" id="GO:0005886">
    <property type="term" value="C:plasma membrane"/>
    <property type="evidence" value="ECO:0007669"/>
    <property type="project" value="UniProtKB-ARBA"/>
</dbReference>
<dbReference type="EMBL" id="CP002588">
    <property type="protein sequence ID" value="AEA46284.1"/>
    <property type="molecule type" value="Genomic_DNA"/>
</dbReference>
<evidence type="ECO:0000256" key="4">
    <source>
        <dbReference type="ARBA" id="ARBA00023136"/>
    </source>
</evidence>
<feature type="transmembrane region" description="Helical" evidence="5">
    <location>
        <begin position="89"/>
        <end position="111"/>
    </location>
</feature>
<keyword evidence="3 5" id="KW-1133">Transmembrane helix</keyword>
<keyword evidence="7" id="KW-1185">Reference proteome</keyword>
<evidence type="ECO:0000256" key="3">
    <source>
        <dbReference type="ARBA" id="ARBA00022989"/>
    </source>
</evidence>
<keyword evidence="2 5" id="KW-0812">Transmembrane</keyword>